<sequence length="86" mass="9891">MPELGLEVTTLLGQDLFYSNRTSVSLISKETGIPTWWMNHDHPCDQSVIRIVLSQFSLSGVVTRLSDRFPLFCKKFLSFCFQCFNL</sequence>
<organism evidence="1 2">
    <name type="scientific">Prunus persica</name>
    <name type="common">Peach</name>
    <name type="synonym">Amygdalus persica</name>
    <dbReference type="NCBI Taxonomy" id="3760"/>
    <lineage>
        <taxon>Eukaryota</taxon>
        <taxon>Viridiplantae</taxon>
        <taxon>Streptophyta</taxon>
        <taxon>Embryophyta</taxon>
        <taxon>Tracheophyta</taxon>
        <taxon>Spermatophyta</taxon>
        <taxon>Magnoliopsida</taxon>
        <taxon>eudicotyledons</taxon>
        <taxon>Gunneridae</taxon>
        <taxon>Pentapetalae</taxon>
        <taxon>rosids</taxon>
        <taxon>fabids</taxon>
        <taxon>Rosales</taxon>
        <taxon>Rosaceae</taxon>
        <taxon>Amygdaloideae</taxon>
        <taxon>Amygdaleae</taxon>
        <taxon>Prunus</taxon>
    </lineage>
</organism>
<gene>
    <name evidence="1" type="ORF">PRUPE_8G070600</name>
</gene>
<name>A0A251MUE0_PRUPE</name>
<reference evidence="1 2" key="1">
    <citation type="journal article" date="2013" name="Nat. Genet.">
        <title>The high-quality draft genome of peach (Prunus persica) identifies unique patterns of genetic diversity, domestication and genome evolution.</title>
        <authorList>
            <consortium name="International Peach Genome Initiative"/>
            <person name="Verde I."/>
            <person name="Abbott A.G."/>
            <person name="Scalabrin S."/>
            <person name="Jung S."/>
            <person name="Shu S."/>
            <person name="Marroni F."/>
            <person name="Zhebentyayeva T."/>
            <person name="Dettori M.T."/>
            <person name="Grimwood J."/>
            <person name="Cattonaro F."/>
            <person name="Zuccolo A."/>
            <person name="Rossini L."/>
            <person name="Jenkins J."/>
            <person name="Vendramin E."/>
            <person name="Meisel L.A."/>
            <person name="Decroocq V."/>
            <person name="Sosinski B."/>
            <person name="Prochnik S."/>
            <person name="Mitros T."/>
            <person name="Policriti A."/>
            <person name="Cipriani G."/>
            <person name="Dondini L."/>
            <person name="Ficklin S."/>
            <person name="Goodstein D.M."/>
            <person name="Xuan P."/>
            <person name="Del Fabbro C."/>
            <person name="Aramini V."/>
            <person name="Copetti D."/>
            <person name="Gonzalez S."/>
            <person name="Horner D.S."/>
            <person name="Falchi R."/>
            <person name="Lucas S."/>
            <person name="Mica E."/>
            <person name="Maldonado J."/>
            <person name="Lazzari B."/>
            <person name="Bielenberg D."/>
            <person name="Pirona R."/>
            <person name="Miculan M."/>
            <person name="Barakat A."/>
            <person name="Testolin R."/>
            <person name="Stella A."/>
            <person name="Tartarini S."/>
            <person name="Tonutti P."/>
            <person name="Arus P."/>
            <person name="Orellana A."/>
            <person name="Wells C."/>
            <person name="Main D."/>
            <person name="Vizzotto G."/>
            <person name="Silva H."/>
            <person name="Salamini F."/>
            <person name="Schmutz J."/>
            <person name="Morgante M."/>
            <person name="Rokhsar D.S."/>
        </authorList>
    </citation>
    <scope>NUCLEOTIDE SEQUENCE [LARGE SCALE GENOMIC DNA]</scope>
    <source>
        <strain evidence="2">cv. Nemared</strain>
    </source>
</reference>
<dbReference type="Proteomes" id="UP000006882">
    <property type="component" value="Chromosome G8"/>
</dbReference>
<dbReference type="EMBL" id="CM007658">
    <property type="protein sequence ID" value="ONH90710.1"/>
    <property type="molecule type" value="Genomic_DNA"/>
</dbReference>
<protein>
    <submittedName>
        <fullName evidence="1">Uncharacterized protein</fullName>
    </submittedName>
</protein>
<evidence type="ECO:0000313" key="1">
    <source>
        <dbReference type="EMBL" id="ONH90710.1"/>
    </source>
</evidence>
<proteinExistence type="predicted"/>
<dbReference type="Gramene" id="ONH90710">
    <property type="protein sequence ID" value="ONH90710"/>
    <property type="gene ID" value="PRUPE_8G070600"/>
</dbReference>
<keyword evidence="2" id="KW-1185">Reference proteome</keyword>
<dbReference type="AlphaFoldDB" id="A0A251MUE0"/>
<accession>A0A251MUE0</accession>
<evidence type="ECO:0000313" key="2">
    <source>
        <dbReference type="Proteomes" id="UP000006882"/>
    </source>
</evidence>